<accession>A0AAV4AY23</accession>
<sequence length="187" mass="20495">MASESPTTGDSTKAKVCVGGSVCPSRATLCLVSASYSRFSPAHSPSSWLELAFKALLCFFIITLYSRACLLLPLTSTWRCKLVGWIHCKWWIIYPTSMAHLVPDLSDQHLTGSCEPNHRQSLYNHKALARCSLEISTCGNSLLAFAMLWWSCRQDSLMCITGLPQARSIMRRAGESRRGCGASTAAG</sequence>
<proteinExistence type="predicted"/>
<gene>
    <name evidence="1" type="ORF">PoB_003847200</name>
</gene>
<comment type="caution">
    <text evidence="1">The sequence shown here is derived from an EMBL/GenBank/DDBJ whole genome shotgun (WGS) entry which is preliminary data.</text>
</comment>
<organism evidence="1 2">
    <name type="scientific">Plakobranchus ocellatus</name>
    <dbReference type="NCBI Taxonomy" id="259542"/>
    <lineage>
        <taxon>Eukaryota</taxon>
        <taxon>Metazoa</taxon>
        <taxon>Spiralia</taxon>
        <taxon>Lophotrochozoa</taxon>
        <taxon>Mollusca</taxon>
        <taxon>Gastropoda</taxon>
        <taxon>Heterobranchia</taxon>
        <taxon>Euthyneura</taxon>
        <taxon>Panpulmonata</taxon>
        <taxon>Sacoglossa</taxon>
        <taxon>Placobranchoidea</taxon>
        <taxon>Plakobranchidae</taxon>
        <taxon>Plakobranchus</taxon>
    </lineage>
</organism>
<dbReference type="AlphaFoldDB" id="A0AAV4AY23"/>
<dbReference type="EMBL" id="BLXT01004368">
    <property type="protein sequence ID" value="GFO11967.1"/>
    <property type="molecule type" value="Genomic_DNA"/>
</dbReference>
<keyword evidence="2" id="KW-1185">Reference proteome</keyword>
<evidence type="ECO:0000313" key="1">
    <source>
        <dbReference type="EMBL" id="GFO11967.1"/>
    </source>
</evidence>
<name>A0AAV4AY23_9GAST</name>
<protein>
    <submittedName>
        <fullName evidence="1">Uncharacterized protein</fullName>
    </submittedName>
</protein>
<evidence type="ECO:0000313" key="2">
    <source>
        <dbReference type="Proteomes" id="UP000735302"/>
    </source>
</evidence>
<reference evidence="1 2" key="1">
    <citation type="journal article" date="2021" name="Elife">
        <title>Chloroplast acquisition without the gene transfer in kleptoplastic sea slugs, Plakobranchus ocellatus.</title>
        <authorList>
            <person name="Maeda T."/>
            <person name="Takahashi S."/>
            <person name="Yoshida T."/>
            <person name="Shimamura S."/>
            <person name="Takaki Y."/>
            <person name="Nagai Y."/>
            <person name="Toyoda A."/>
            <person name="Suzuki Y."/>
            <person name="Arimoto A."/>
            <person name="Ishii H."/>
            <person name="Satoh N."/>
            <person name="Nishiyama T."/>
            <person name="Hasebe M."/>
            <person name="Maruyama T."/>
            <person name="Minagawa J."/>
            <person name="Obokata J."/>
            <person name="Shigenobu S."/>
        </authorList>
    </citation>
    <scope>NUCLEOTIDE SEQUENCE [LARGE SCALE GENOMIC DNA]</scope>
</reference>
<dbReference type="Proteomes" id="UP000735302">
    <property type="component" value="Unassembled WGS sequence"/>
</dbReference>